<gene>
    <name evidence="2" type="ORF">DWW24_20195</name>
    <name evidence="1" type="ORF">L0P03_16305</name>
</gene>
<dbReference type="Proteomes" id="UP000283426">
    <property type="component" value="Unassembled WGS sequence"/>
</dbReference>
<dbReference type="Proteomes" id="UP001199750">
    <property type="component" value="Unassembled WGS sequence"/>
</dbReference>
<reference evidence="2 3" key="1">
    <citation type="submission" date="2018-08" db="EMBL/GenBank/DDBJ databases">
        <title>A genome reference for cultivated species of the human gut microbiota.</title>
        <authorList>
            <person name="Zou Y."/>
            <person name="Xue W."/>
            <person name="Luo G."/>
        </authorList>
    </citation>
    <scope>NUCLEOTIDE SEQUENCE [LARGE SCALE GENOMIC DNA]</scope>
    <source>
        <strain evidence="2 3">AF14-6AC</strain>
    </source>
</reference>
<organism evidence="2 3">
    <name type="scientific">Odoribacter splanchnicus</name>
    <dbReference type="NCBI Taxonomy" id="28118"/>
    <lineage>
        <taxon>Bacteria</taxon>
        <taxon>Pseudomonadati</taxon>
        <taxon>Bacteroidota</taxon>
        <taxon>Bacteroidia</taxon>
        <taxon>Bacteroidales</taxon>
        <taxon>Odoribacteraceae</taxon>
        <taxon>Odoribacter</taxon>
    </lineage>
</organism>
<dbReference type="EMBL" id="QRYW01000060">
    <property type="protein sequence ID" value="RGV18201.1"/>
    <property type="molecule type" value="Genomic_DNA"/>
</dbReference>
<evidence type="ECO:0000313" key="1">
    <source>
        <dbReference type="EMBL" id="MCG4961396.1"/>
    </source>
</evidence>
<evidence type="ECO:0000313" key="2">
    <source>
        <dbReference type="EMBL" id="RGV18201.1"/>
    </source>
</evidence>
<dbReference type="Gene3D" id="3.40.30.10">
    <property type="entry name" value="Glutaredoxin"/>
    <property type="match status" value="1"/>
</dbReference>
<comment type="caution">
    <text evidence="2">The sequence shown here is derived from an EMBL/GenBank/DDBJ whole genome shotgun (WGS) entry which is preliminary data.</text>
</comment>
<dbReference type="SUPFAM" id="SSF52833">
    <property type="entry name" value="Thioredoxin-like"/>
    <property type="match status" value="1"/>
</dbReference>
<dbReference type="EMBL" id="JAKNDN010000035">
    <property type="protein sequence ID" value="MCG4961396.1"/>
    <property type="molecule type" value="Genomic_DNA"/>
</dbReference>
<dbReference type="InterPro" id="IPR036249">
    <property type="entry name" value="Thioredoxin-like_sf"/>
</dbReference>
<reference evidence="1" key="2">
    <citation type="submission" date="2022-01" db="EMBL/GenBank/DDBJ databases">
        <title>Collection of gut derived symbiotic bacterial strains cultured from healthy donors.</title>
        <authorList>
            <person name="Lin H."/>
            <person name="Kohout C."/>
            <person name="Waligurski E."/>
            <person name="Pamer E.G."/>
        </authorList>
    </citation>
    <scope>NUCLEOTIDE SEQUENCE</scope>
    <source>
        <strain evidence="1">DFI.1.149</strain>
    </source>
</reference>
<dbReference type="RefSeq" id="WP_118108610.1">
    <property type="nucleotide sequence ID" value="NZ_BAABYK010000001.1"/>
</dbReference>
<accession>A0A3D1UDD2</accession>
<evidence type="ECO:0000313" key="3">
    <source>
        <dbReference type="Proteomes" id="UP000283426"/>
    </source>
</evidence>
<sequence>MKLNICILLFISCISCQTSTKEYTQFVNQYLNRQLKLPQHILIKQCSDSIYLQNPAKYTSDSIYRITTYIYGDCYACVEDLIKWKQLLSQFPPDKVRFLCFIYAEIYSSFEIMNERSIHFTQPIIYDPENHYIKMNKLPDNKLLNTFLIDPNGKIVVIGNPIISNKIATLYKNEIDRAENDI</sequence>
<name>A0A3D1UDD2_9BACT</name>
<protein>
    <submittedName>
        <fullName evidence="1">Redoxin domain-containing protein</fullName>
    </submittedName>
</protein>
<proteinExistence type="predicted"/>
<dbReference type="AlphaFoldDB" id="A0A3D1UDD2"/>